<dbReference type="InterPro" id="IPR027417">
    <property type="entry name" value="P-loop_NTPase"/>
</dbReference>
<dbReference type="EMBL" id="CP001614">
    <property type="protein sequence ID" value="ACR11144.1"/>
    <property type="molecule type" value="Genomic_DNA"/>
</dbReference>
<keyword evidence="1" id="KW-0808">Transferase</keyword>
<organism evidence="4 5">
    <name type="scientific">Teredinibacter turnerae (strain ATCC 39867 / T7901)</name>
    <dbReference type="NCBI Taxonomy" id="377629"/>
    <lineage>
        <taxon>Bacteria</taxon>
        <taxon>Pseudomonadati</taxon>
        <taxon>Pseudomonadota</taxon>
        <taxon>Gammaproteobacteria</taxon>
        <taxon>Cellvibrionales</taxon>
        <taxon>Cellvibrionaceae</taxon>
        <taxon>Teredinibacter</taxon>
    </lineage>
</organism>
<dbReference type="GO" id="GO:0008146">
    <property type="term" value="F:sulfotransferase activity"/>
    <property type="evidence" value="ECO:0007669"/>
    <property type="project" value="InterPro"/>
</dbReference>
<evidence type="ECO:0000313" key="4">
    <source>
        <dbReference type="EMBL" id="ACR11144.1"/>
    </source>
</evidence>
<dbReference type="eggNOG" id="COG0457">
    <property type="taxonomic scope" value="Bacteria"/>
</dbReference>
<gene>
    <name evidence="4" type="ordered locus">TERTU_4518</name>
</gene>
<dbReference type="Gene3D" id="3.40.50.300">
    <property type="entry name" value="P-loop containing nucleotide triphosphate hydrolases"/>
    <property type="match status" value="1"/>
</dbReference>
<dbReference type="RefSeq" id="WP_015817256.1">
    <property type="nucleotide sequence ID" value="NC_012997.1"/>
</dbReference>
<keyword evidence="2" id="KW-0325">Glycoprotein</keyword>
<evidence type="ECO:0000313" key="5">
    <source>
        <dbReference type="Proteomes" id="UP000009080"/>
    </source>
</evidence>
<evidence type="ECO:0000256" key="2">
    <source>
        <dbReference type="ARBA" id="ARBA00023180"/>
    </source>
</evidence>
<dbReference type="Pfam" id="PF00685">
    <property type="entry name" value="Sulfotransfer_1"/>
    <property type="match status" value="1"/>
</dbReference>
<name>C5BJN3_TERTT</name>
<dbReference type="PANTHER" id="PTHR10605">
    <property type="entry name" value="HEPARAN SULFATE SULFOTRANSFERASE"/>
    <property type="match status" value="1"/>
</dbReference>
<protein>
    <submittedName>
        <fullName evidence="4">N-deacetylase/N-sulfotransferase</fullName>
    </submittedName>
</protein>
<evidence type="ECO:0000259" key="3">
    <source>
        <dbReference type="Pfam" id="PF00685"/>
    </source>
</evidence>
<dbReference type="PANTHER" id="PTHR10605:SF56">
    <property type="entry name" value="BIFUNCTIONAL HEPARAN SULFATE N-DEACETYLASE_N-SULFOTRANSFERASE"/>
    <property type="match status" value="1"/>
</dbReference>
<dbReference type="STRING" id="377629.TERTU_4518"/>
<dbReference type="AlphaFoldDB" id="C5BJN3"/>
<evidence type="ECO:0000256" key="1">
    <source>
        <dbReference type="ARBA" id="ARBA00022679"/>
    </source>
</evidence>
<dbReference type="InterPro" id="IPR000863">
    <property type="entry name" value="Sulfotransferase_dom"/>
</dbReference>
<dbReference type="HOGENOM" id="CLU_017703_1_1_6"/>
<accession>C5BJN3</accession>
<dbReference type="KEGG" id="ttu:TERTU_4518"/>
<dbReference type="SUPFAM" id="SSF52540">
    <property type="entry name" value="P-loop containing nucleoside triphosphate hydrolases"/>
    <property type="match status" value="1"/>
</dbReference>
<reference evidence="4 5" key="1">
    <citation type="journal article" date="2009" name="PLoS ONE">
        <title>The complete genome of Teredinibacter turnerae T7901: an intracellular endosymbiont of marine wood-boring bivalves (shipworms).</title>
        <authorList>
            <person name="Yang J.C."/>
            <person name="Madupu R."/>
            <person name="Durkin A.S."/>
            <person name="Ekborg N.A."/>
            <person name="Pedamallu C.S."/>
            <person name="Hostetler J.B."/>
            <person name="Radune D."/>
            <person name="Toms B.S."/>
            <person name="Henrissat B."/>
            <person name="Coutinho P.M."/>
            <person name="Schwarz S."/>
            <person name="Field L."/>
            <person name="Trindade-Silva A.E."/>
            <person name="Soares C.A.G."/>
            <person name="Elshahawi S."/>
            <person name="Hanora A."/>
            <person name="Schmidt E.W."/>
            <person name="Haygood M.G."/>
            <person name="Posfai J."/>
            <person name="Benner J."/>
            <person name="Madinger C."/>
            <person name="Nove J."/>
            <person name="Anton B."/>
            <person name="Chaudhary K."/>
            <person name="Foster J."/>
            <person name="Holman A."/>
            <person name="Kumar S."/>
            <person name="Lessard P.A."/>
            <person name="Luyten Y.A."/>
            <person name="Slatko B."/>
            <person name="Wood N."/>
            <person name="Wu B."/>
            <person name="Teplitski M."/>
            <person name="Mougous J.D."/>
            <person name="Ward N."/>
            <person name="Eisen J.A."/>
            <person name="Badger J.H."/>
            <person name="Distel D.L."/>
        </authorList>
    </citation>
    <scope>NUCLEOTIDE SEQUENCE [LARGE SCALE GENOMIC DNA]</scope>
    <source>
        <strain evidence="5">ATCC 39867 / T7901</strain>
    </source>
</reference>
<dbReference type="InterPro" id="IPR037359">
    <property type="entry name" value="NST/OST"/>
</dbReference>
<keyword evidence="5" id="KW-1185">Reference proteome</keyword>
<dbReference type="Proteomes" id="UP000009080">
    <property type="component" value="Chromosome"/>
</dbReference>
<sequence length="281" mass="32371">MQHASNFGPDFLYIGPDKSGSTWLYNVLSNHPQCFVPDAKDIYYFDKYYARGEDWYRGFFRAAPATASIKGEISHGYLFDEQAPIRIHQDFPEAKVMTTLRHPVERSISHYFYLRASGLINCPLQEAVQIRPGIIQSSLYYQPIKRFSEQIPSHLLHISFFENLQQHPREHAYAVFEFLGLDALDCVDFGAKVREARQPKNVALAKMLKLAAIKARDLGFASMLGRIKNSQMINHLYRPLDKSAREVVTADDRAWLAAKLRDDTLRLEDFLSCDLQHWVEA</sequence>
<feature type="domain" description="Sulfotransferase" evidence="3">
    <location>
        <begin position="9"/>
        <end position="182"/>
    </location>
</feature>
<dbReference type="OrthoDB" id="9075305at2"/>
<proteinExistence type="predicted"/>